<keyword evidence="3" id="KW-1185">Reference proteome</keyword>
<protein>
    <submittedName>
        <fullName evidence="2">Uncharacterized protein</fullName>
    </submittedName>
</protein>
<dbReference type="Gene3D" id="3.55.50.60">
    <property type="entry name" value="DotD protein"/>
    <property type="match status" value="1"/>
</dbReference>
<proteinExistence type="predicted"/>
<dbReference type="InterPro" id="IPR038140">
    <property type="entry name" value="DotD_sf"/>
</dbReference>
<evidence type="ECO:0000313" key="2">
    <source>
        <dbReference type="EMBL" id="GJD87862.1"/>
    </source>
</evidence>
<feature type="signal peptide" evidence="1">
    <location>
        <begin position="1"/>
        <end position="20"/>
    </location>
</feature>
<organism evidence="2 3">
    <name type="scientific">Methylobacterium hispanicum</name>
    <dbReference type="NCBI Taxonomy" id="270350"/>
    <lineage>
        <taxon>Bacteria</taxon>
        <taxon>Pseudomonadati</taxon>
        <taxon>Pseudomonadota</taxon>
        <taxon>Alphaproteobacteria</taxon>
        <taxon>Hyphomicrobiales</taxon>
        <taxon>Methylobacteriaceae</taxon>
        <taxon>Methylobacterium</taxon>
    </lineage>
</organism>
<comment type="caution">
    <text evidence="2">The sequence shown here is derived from an EMBL/GenBank/DDBJ whole genome shotgun (WGS) entry which is preliminary data.</text>
</comment>
<reference evidence="2" key="1">
    <citation type="journal article" date="2016" name="Front. Microbiol.">
        <title>Genome Sequence of the Piezophilic, Mesophilic Sulfate-Reducing Bacterium Desulfovibrio indicus J2T.</title>
        <authorList>
            <person name="Cao J."/>
            <person name="Maignien L."/>
            <person name="Shao Z."/>
            <person name="Alain K."/>
            <person name="Jebbar M."/>
        </authorList>
    </citation>
    <scope>NUCLEOTIDE SEQUENCE</scope>
    <source>
        <strain evidence="2">DSM 16372</strain>
    </source>
</reference>
<gene>
    <name evidence="2" type="ORF">BHAOGJBA_1368</name>
</gene>
<dbReference type="AlphaFoldDB" id="A0AAV4ZHJ3"/>
<dbReference type="PROSITE" id="PS51257">
    <property type="entry name" value="PROKAR_LIPOPROTEIN"/>
    <property type="match status" value="1"/>
</dbReference>
<dbReference type="EMBL" id="BPQO01000004">
    <property type="protein sequence ID" value="GJD87862.1"/>
    <property type="molecule type" value="Genomic_DNA"/>
</dbReference>
<dbReference type="Proteomes" id="UP001055247">
    <property type="component" value="Unassembled WGS sequence"/>
</dbReference>
<dbReference type="RefSeq" id="WP_238229854.1">
    <property type="nucleotide sequence ID" value="NZ_BPQO01000004.1"/>
</dbReference>
<evidence type="ECO:0000313" key="3">
    <source>
        <dbReference type="Proteomes" id="UP001055247"/>
    </source>
</evidence>
<evidence type="ECO:0000256" key="1">
    <source>
        <dbReference type="SAM" id="SignalP"/>
    </source>
</evidence>
<dbReference type="InterPro" id="IPR031817">
    <property type="entry name" value="DotD"/>
</dbReference>
<dbReference type="Pfam" id="PF16816">
    <property type="entry name" value="DotD"/>
    <property type="match status" value="1"/>
</dbReference>
<reference evidence="2" key="2">
    <citation type="submission" date="2021-08" db="EMBL/GenBank/DDBJ databases">
        <authorList>
            <person name="Tani A."/>
            <person name="Ola A."/>
            <person name="Ogura Y."/>
            <person name="Katsura K."/>
            <person name="Hayashi T."/>
        </authorList>
    </citation>
    <scope>NUCLEOTIDE SEQUENCE</scope>
    <source>
        <strain evidence="2">DSM 16372</strain>
    </source>
</reference>
<keyword evidence="1" id="KW-0732">Signal</keyword>
<accession>A0AAV4ZHJ3</accession>
<sequence>MANRSLLAATTLALSLGACAPRPDKAALIDAGAQLLVSEKIADSAGRVARATETLALIQRARTEPSPPSVDERLLPGDLRRPITLNWSGPGEEGARRVANLLGYEFRVVGNPPAVSPPVQVGAEALPAAKVLEDIGLQVQGSAQVVVDPNVRRVEYRYIAQNPLLGPSIRGAAPPLRRITK</sequence>
<name>A0AAV4ZHJ3_9HYPH</name>
<feature type="chain" id="PRO_5043439291" evidence="1">
    <location>
        <begin position="21"/>
        <end position="181"/>
    </location>
</feature>